<name>A0A6L6QF11_9BURK</name>
<keyword evidence="4 6" id="KW-1133">Transmembrane helix</keyword>
<dbReference type="RefSeq" id="WP_155453632.1">
    <property type="nucleotide sequence ID" value="NZ_WNKX01000005.1"/>
</dbReference>
<dbReference type="EMBL" id="WNKX01000005">
    <property type="protein sequence ID" value="MTW10700.1"/>
    <property type="molecule type" value="Genomic_DNA"/>
</dbReference>
<feature type="transmembrane region" description="Helical" evidence="6">
    <location>
        <begin position="434"/>
        <end position="454"/>
    </location>
</feature>
<dbReference type="GO" id="GO:0005886">
    <property type="term" value="C:plasma membrane"/>
    <property type="evidence" value="ECO:0007669"/>
    <property type="project" value="UniProtKB-SubCell"/>
</dbReference>
<dbReference type="InterPro" id="IPR050833">
    <property type="entry name" value="Poly_Biosynth_Transport"/>
</dbReference>
<dbReference type="Proteomes" id="UP000472320">
    <property type="component" value="Unassembled WGS sequence"/>
</dbReference>
<feature type="transmembrane region" description="Helical" evidence="6">
    <location>
        <begin position="14"/>
        <end position="35"/>
    </location>
</feature>
<feature type="transmembrane region" description="Helical" evidence="6">
    <location>
        <begin position="460"/>
        <end position="483"/>
    </location>
</feature>
<dbReference type="OrthoDB" id="8573819at2"/>
<evidence type="ECO:0000256" key="3">
    <source>
        <dbReference type="ARBA" id="ARBA00022692"/>
    </source>
</evidence>
<feature type="transmembrane region" description="Helical" evidence="6">
    <location>
        <begin position="85"/>
        <end position="109"/>
    </location>
</feature>
<sequence>MTAPYSGPQTRRNIVAFLAGKVPTAVLTACVLGLSARVLPAAEFGHYVVGMALVELVLGLSSFGLDWVLLRFLPEYRLRGSRAALARLVGAVALWRMLLLSAVAAALLAARGLGLLPANVPGGLVNVLAVLLVVEGGMRILRDNTLEALALQSRMQAAVVLRSAVVACALLAMGNGQGSAHGLLLAELAASAGALAAAGAFIVHALRALPDAAQAGWRPPALAQMRSVALQNYASGIVEYLYSPSSLILLLARSQSPEAMAGLGFVLRLTDIIRNYMPGMVIFSVVRSRMIGAYAGNRDYGELQRWAHFVFKISALSLLPVLAVAAVYGDLVLQLASGGRFGEYRLLFAVLCGWLALRLHRLILNVVCNAVGLMGMWAMASLCSLLVLPLLAWTAAAALGLWLVPVALFGNELVVNGLVVTGMRRRGFAWPLGLAWWSRALCAIAAAAGVAWLLPGQGLPAAAVGTLLLCAVFAAALLLSGAIDAKDRQLINRVLGRQLLREAS</sequence>
<evidence type="ECO:0000256" key="2">
    <source>
        <dbReference type="ARBA" id="ARBA00022475"/>
    </source>
</evidence>
<dbReference type="PANTHER" id="PTHR30250:SF11">
    <property type="entry name" value="O-ANTIGEN TRANSPORTER-RELATED"/>
    <property type="match status" value="1"/>
</dbReference>
<comment type="subcellular location">
    <subcellularLocation>
        <location evidence="1">Cell membrane</location>
        <topology evidence="1">Multi-pass membrane protein</topology>
    </subcellularLocation>
</comment>
<dbReference type="AlphaFoldDB" id="A0A6L6QF11"/>
<evidence type="ECO:0000256" key="4">
    <source>
        <dbReference type="ARBA" id="ARBA00022989"/>
    </source>
</evidence>
<proteinExistence type="predicted"/>
<keyword evidence="2" id="KW-1003">Cell membrane</keyword>
<evidence type="ECO:0000313" key="7">
    <source>
        <dbReference type="EMBL" id="MTW10700.1"/>
    </source>
</evidence>
<evidence type="ECO:0000256" key="1">
    <source>
        <dbReference type="ARBA" id="ARBA00004651"/>
    </source>
</evidence>
<evidence type="ECO:0000313" key="8">
    <source>
        <dbReference type="Proteomes" id="UP000472320"/>
    </source>
</evidence>
<comment type="caution">
    <text evidence="7">The sequence shown here is derived from an EMBL/GenBank/DDBJ whole genome shotgun (WGS) entry which is preliminary data.</text>
</comment>
<keyword evidence="5 6" id="KW-0472">Membrane</keyword>
<feature type="transmembrane region" description="Helical" evidence="6">
    <location>
        <begin position="371"/>
        <end position="393"/>
    </location>
</feature>
<reference evidence="7 8" key="1">
    <citation type="submission" date="2019-11" db="EMBL/GenBank/DDBJ databases">
        <title>Type strains purchased from KCTC, JCM and DSMZ.</title>
        <authorList>
            <person name="Lu H."/>
        </authorList>
    </citation>
    <scope>NUCLEOTIDE SEQUENCE [LARGE SCALE GENOMIC DNA]</scope>
    <source>
        <strain evidence="7 8">JCM 31587</strain>
    </source>
</reference>
<feature type="transmembrane region" description="Helical" evidence="6">
    <location>
        <begin position="47"/>
        <end position="73"/>
    </location>
</feature>
<organism evidence="7 8">
    <name type="scientific">Massilia eburnea</name>
    <dbReference type="NCBI Taxonomy" id="1776165"/>
    <lineage>
        <taxon>Bacteria</taxon>
        <taxon>Pseudomonadati</taxon>
        <taxon>Pseudomonadota</taxon>
        <taxon>Betaproteobacteria</taxon>
        <taxon>Burkholderiales</taxon>
        <taxon>Oxalobacteraceae</taxon>
        <taxon>Telluria group</taxon>
        <taxon>Massilia</taxon>
    </lineage>
</organism>
<protein>
    <submittedName>
        <fullName evidence="7">Oligosaccharide flippase family protein</fullName>
    </submittedName>
</protein>
<feature type="transmembrane region" description="Helical" evidence="6">
    <location>
        <begin position="115"/>
        <end position="134"/>
    </location>
</feature>
<feature type="transmembrane region" description="Helical" evidence="6">
    <location>
        <begin position="155"/>
        <end position="176"/>
    </location>
</feature>
<accession>A0A6L6QF11</accession>
<evidence type="ECO:0000256" key="6">
    <source>
        <dbReference type="SAM" id="Phobius"/>
    </source>
</evidence>
<feature type="transmembrane region" description="Helical" evidence="6">
    <location>
        <begin position="309"/>
        <end position="329"/>
    </location>
</feature>
<dbReference type="PANTHER" id="PTHR30250">
    <property type="entry name" value="PST FAMILY PREDICTED COLANIC ACID TRANSPORTER"/>
    <property type="match status" value="1"/>
</dbReference>
<feature type="transmembrane region" description="Helical" evidence="6">
    <location>
        <begin position="341"/>
        <end position="359"/>
    </location>
</feature>
<feature type="transmembrane region" description="Helical" evidence="6">
    <location>
        <begin position="399"/>
        <end position="422"/>
    </location>
</feature>
<feature type="transmembrane region" description="Helical" evidence="6">
    <location>
        <begin position="188"/>
        <end position="209"/>
    </location>
</feature>
<evidence type="ECO:0000256" key="5">
    <source>
        <dbReference type="ARBA" id="ARBA00023136"/>
    </source>
</evidence>
<keyword evidence="8" id="KW-1185">Reference proteome</keyword>
<keyword evidence="3 6" id="KW-0812">Transmembrane</keyword>
<gene>
    <name evidence="7" type="ORF">GM658_08790</name>
</gene>